<dbReference type="Gene3D" id="1.10.357.10">
    <property type="entry name" value="Tetracycline Repressor, domain 2"/>
    <property type="match status" value="1"/>
</dbReference>
<evidence type="ECO:0000313" key="8">
    <source>
        <dbReference type="EMBL" id="MFD1105114.1"/>
    </source>
</evidence>
<comment type="similarity">
    <text evidence="2">Belongs to the COQ9 family.</text>
</comment>
<comment type="function">
    <text evidence="6">Membrane-associated protein that warps the membrane surface to access and bind aromatic isoprenes with high specificity, including ubiquinone (CoQ) isoprene intermediates and presents them directly to COQ7, therefore facilitating the COQ7-mediated hydroxylase step. Participates in the biosynthesis of coenzyme Q, also named ubiquinone, an essential lipid-soluble electron transporter for aerobic cellular respiration.</text>
</comment>
<comment type="pathway">
    <text evidence="1">Cofactor biosynthesis; ubiquinone biosynthesis.</text>
</comment>
<comment type="caution">
    <text evidence="8">The sequence shown here is derived from an EMBL/GenBank/DDBJ whole genome shotgun (WGS) entry which is preliminary data.</text>
</comment>
<reference evidence="9" key="1">
    <citation type="journal article" date="2019" name="Int. J. Syst. Evol. Microbiol.">
        <title>The Global Catalogue of Microorganisms (GCM) 10K type strain sequencing project: providing services to taxonomists for standard genome sequencing and annotation.</title>
        <authorList>
            <consortium name="The Broad Institute Genomics Platform"/>
            <consortium name="The Broad Institute Genome Sequencing Center for Infectious Disease"/>
            <person name="Wu L."/>
            <person name="Ma J."/>
        </authorList>
    </citation>
    <scope>NUCLEOTIDE SEQUENCE [LARGE SCALE GENOMIC DNA]</scope>
    <source>
        <strain evidence="9">CCUG 54329</strain>
    </source>
</reference>
<keyword evidence="5" id="KW-0446">Lipid-binding</keyword>
<keyword evidence="9" id="KW-1185">Reference proteome</keyword>
<evidence type="ECO:0000256" key="4">
    <source>
        <dbReference type="ARBA" id="ARBA00022946"/>
    </source>
</evidence>
<evidence type="ECO:0000259" key="7">
    <source>
        <dbReference type="Pfam" id="PF08511"/>
    </source>
</evidence>
<accession>A0ABW3P1C3</accession>
<dbReference type="InterPro" id="IPR012762">
    <property type="entry name" value="Ubiq_biosynth_COQ9"/>
</dbReference>
<dbReference type="InterPro" id="IPR013718">
    <property type="entry name" value="COQ9_C"/>
</dbReference>
<dbReference type="PANTHER" id="PTHR21427">
    <property type="entry name" value="UBIQUINONE BIOSYNTHESIS PROTEIN COQ9, MITOCHONDRIAL"/>
    <property type="match status" value="1"/>
</dbReference>
<proteinExistence type="inferred from homology"/>
<dbReference type="EMBL" id="JBHTLS010000119">
    <property type="protein sequence ID" value="MFD1105114.1"/>
    <property type="molecule type" value="Genomic_DNA"/>
</dbReference>
<dbReference type="PANTHER" id="PTHR21427:SF19">
    <property type="entry name" value="UBIQUINONE BIOSYNTHESIS PROTEIN COQ9, MITOCHONDRIAL"/>
    <property type="match status" value="1"/>
</dbReference>
<dbReference type="Pfam" id="PF08511">
    <property type="entry name" value="COQ9"/>
    <property type="match status" value="1"/>
</dbReference>
<evidence type="ECO:0000256" key="3">
    <source>
        <dbReference type="ARBA" id="ARBA00022688"/>
    </source>
</evidence>
<keyword evidence="3" id="KW-0831">Ubiquinone biosynthesis</keyword>
<dbReference type="NCBIfam" id="TIGR02396">
    <property type="entry name" value="diverge_rpsU"/>
    <property type="match status" value="1"/>
</dbReference>
<organism evidence="8 9">
    <name type="scientific">Sphingobium olei</name>
    <dbReference type="NCBI Taxonomy" id="420955"/>
    <lineage>
        <taxon>Bacteria</taxon>
        <taxon>Pseudomonadati</taxon>
        <taxon>Pseudomonadota</taxon>
        <taxon>Alphaproteobacteria</taxon>
        <taxon>Sphingomonadales</taxon>
        <taxon>Sphingomonadaceae</taxon>
        <taxon>Sphingobium</taxon>
    </lineage>
</organism>
<gene>
    <name evidence="8" type="ORF">ACFQ24_09545</name>
</gene>
<sequence length="220" mass="24070">MSDMHDLTLDEIRVLLAPVLPRHAAFDGWRPQAVAMAAQEKGVDSDIAQLAFGKGAVDMIDAWFAHVDAAMLAPLPPETLAGLSIRRRIIALVEARLDLLAPHRDALRRALAILALPVNAPRAAKLAWRAADTIWRAAGDVATDLNHYSKRATLTAVYASTLLVFLDDESEGHADSRAFLARRIEDVMRFEKAKAQFTGAAGGERLSLSRFIGRLRYPAI</sequence>
<evidence type="ECO:0000313" key="9">
    <source>
        <dbReference type="Proteomes" id="UP001597203"/>
    </source>
</evidence>
<evidence type="ECO:0000256" key="5">
    <source>
        <dbReference type="ARBA" id="ARBA00023121"/>
    </source>
</evidence>
<evidence type="ECO:0000256" key="1">
    <source>
        <dbReference type="ARBA" id="ARBA00004749"/>
    </source>
</evidence>
<feature type="domain" description="COQ9 C-terminal" evidence="7">
    <location>
        <begin position="120"/>
        <end position="191"/>
    </location>
</feature>
<name>A0ABW3P1C3_9SPHN</name>
<dbReference type="RefSeq" id="WP_380910663.1">
    <property type="nucleotide sequence ID" value="NZ_JBHTLS010000119.1"/>
</dbReference>
<evidence type="ECO:0000256" key="2">
    <source>
        <dbReference type="ARBA" id="ARBA00010766"/>
    </source>
</evidence>
<keyword evidence="4" id="KW-0809">Transit peptide</keyword>
<protein>
    <submittedName>
        <fullName evidence="8">COQ9 family protein</fullName>
    </submittedName>
</protein>
<evidence type="ECO:0000256" key="6">
    <source>
        <dbReference type="ARBA" id="ARBA00058104"/>
    </source>
</evidence>
<dbReference type="Proteomes" id="UP001597203">
    <property type="component" value="Unassembled WGS sequence"/>
</dbReference>